<organism evidence="2 3">
    <name type="scientific">Paramarasmius palmivorus</name>
    <dbReference type="NCBI Taxonomy" id="297713"/>
    <lineage>
        <taxon>Eukaryota</taxon>
        <taxon>Fungi</taxon>
        <taxon>Dikarya</taxon>
        <taxon>Basidiomycota</taxon>
        <taxon>Agaricomycotina</taxon>
        <taxon>Agaricomycetes</taxon>
        <taxon>Agaricomycetidae</taxon>
        <taxon>Agaricales</taxon>
        <taxon>Marasmiineae</taxon>
        <taxon>Marasmiaceae</taxon>
        <taxon>Paramarasmius</taxon>
    </lineage>
</organism>
<evidence type="ECO:0000313" key="2">
    <source>
        <dbReference type="EMBL" id="KAK7051287.1"/>
    </source>
</evidence>
<protein>
    <submittedName>
        <fullName evidence="2">Uncharacterized protein</fullName>
    </submittedName>
</protein>
<evidence type="ECO:0000313" key="3">
    <source>
        <dbReference type="Proteomes" id="UP001383192"/>
    </source>
</evidence>
<reference evidence="2 3" key="1">
    <citation type="submission" date="2024-01" db="EMBL/GenBank/DDBJ databases">
        <title>A draft genome for a cacao thread blight-causing isolate of Paramarasmius palmivorus.</title>
        <authorList>
            <person name="Baruah I.K."/>
            <person name="Bukari Y."/>
            <person name="Amoako-Attah I."/>
            <person name="Meinhardt L.W."/>
            <person name="Bailey B.A."/>
            <person name="Cohen S.P."/>
        </authorList>
    </citation>
    <scope>NUCLEOTIDE SEQUENCE [LARGE SCALE GENOMIC DNA]</scope>
    <source>
        <strain evidence="2 3">GH-12</strain>
    </source>
</reference>
<feature type="compositionally biased region" description="Polar residues" evidence="1">
    <location>
        <begin position="72"/>
        <end position="91"/>
    </location>
</feature>
<feature type="compositionally biased region" description="Polar residues" evidence="1">
    <location>
        <begin position="179"/>
        <end position="192"/>
    </location>
</feature>
<proteinExistence type="predicted"/>
<accession>A0AAW0DK63</accession>
<name>A0AAW0DK63_9AGAR</name>
<comment type="caution">
    <text evidence="2">The sequence shown here is derived from an EMBL/GenBank/DDBJ whole genome shotgun (WGS) entry which is preliminary data.</text>
</comment>
<evidence type="ECO:0000256" key="1">
    <source>
        <dbReference type="SAM" id="MobiDB-lite"/>
    </source>
</evidence>
<gene>
    <name evidence="2" type="ORF">VNI00_004787</name>
</gene>
<keyword evidence="3" id="KW-1185">Reference proteome</keyword>
<feature type="compositionally biased region" description="Polar residues" evidence="1">
    <location>
        <begin position="9"/>
        <end position="18"/>
    </location>
</feature>
<feature type="region of interest" description="Disordered" evidence="1">
    <location>
        <begin position="107"/>
        <end position="127"/>
    </location>
</feature>
<sequence length="341" mass="37893">MAAADKKTAISQLLNPQGAQHRHVQSSSATTRANNIGQYSYHHHHHPPPSYSGNIWQQQQQQQQQQYPAYSHANQPSFYQDPSFMTPSVHQSSERASIRLLAQKTAMPPEGYSGFSNSGGGGVSRDPQLYQQIPYQLQQHHPEENGHAQVPRKRSVSSVTDEGYDSSSKKQKKMGSEGSGSNSTRPPNSSGSKRGFHTKKRNETANIVAQAAQGNITPSAVSYIVPNTNGKGKGSTPVEFNRNLGGQTCQTEVQIARCMSHKYKDKPFPRCVSCTRRWAGDTCRFQGIRMFMKDDEQNVVGFGFAKHQKAEVPSMQFPTTWNLNLGWDEIKRTKVGLVFIS</sequence>
<feature type="compositionally biased region" description="Polar residues" evidence="1">
    <location>
        <begin position="25"/>
        <end position="38"/>
    </location>
</feature>
<feature type="region of interest" description="Disordered" evidence="1">
    <location>
        <begin position="142"/>
        <end position="199"/>
    </location>
</feature>
<dbReference type="EMBL" id="JAYKXP010000013">
    <property type="protein sequence ID" value="KAK7051287.1"/>
    <property type="molecule type" value="Genomic_DNA"/>
</dbReference>
<feature type="region of interest" description="Disordered" evidence="1">
    <location>
        <begin position="1"/>
        <end position="92"/>
    </location>
</feature>
<dbReference type="Proteomes" id="UP001383192">
    <property type="component" value="Unassembled WGS sequence"/>
</dbReference>
<feature type="compositionally biased region" description="Low complexity" evidence="1">
    <location>
        <begin position="57"/>
        <end position="66"/>
    </location>
</feature>
<dbReference type="AlphaFoldDB" id="A0AAW0DK63"/>